<gene>
    <name evidence="2" type="ORF">C2S53_019759</name>
</gene>
<dbReference type="PANTHER" id="PTHR13237:SF9">
    <property type="entry name" value="NEUROGUIDIN"/>
    <property type="match status" value="1"/>
</dbReference>
<organism evidence="2 3">
    <name type="scientific">Perilla frutescens var. hirtella</name>
    <name type="common">Perilla citriodora</name>
    <name type="synonym">Perilla setoyensis</name>
    <dbReference type="NCBI Taxonomy" id="608512"/>
    <lineage>
        <taxon>Eukaryota</taxon>
        <taxon>Viridiplantae</taxon>
        <taxon>Streptophyta</taxon>
        <taxon>Embryophyta</taxon>
        <taxon>Tracheophyta</taxon>
        <taxon>Spermatophyta</taxon>
        <taxon>Magnoliopsida</taxon>
        <taxon>eudicotyledons</taxon>
        <taxon>Gunneridae</taxon>
        <taxon>Pentapetalae</taxon>
        <taxon>asterids</taxon>
        <taxon>lamiids</taxon>
        <taxon>Lamiales</taxon>
        <taxon>Lamiaceae</taxon>
        <taxon>Nepetoideae</taxon>
        <taxon>Elsholtzieae</taxon>
        <taxon>Perilla</taxon>
    </lineage>
</organism>
<feature type="region of interest" description="Disordered" evidence="1">
    <location>
        <begin position="155"/>
        <end position="192"/>
    </location>
</feature>
<dbReference type="PANTHER" id="PTHR13237">
    <property type="entry name" value="SOMETHING ABOUT SILENCING PROTEIN 10-RELATED"/>
    <property type="match status" value="1"/>
</dbReference>
<dbReference type="EMBL" id="SDAM02000045">
    <property type="protein sequence ID" value="KAH6834658.1"/>
    <property type="molecule type" value="Genomic_DNA"/>
</dbReference>
<sequence length="354" mass="40693">MTEAIDSMPSNDRISRESPQLVALLKEMKEGLDNVRSKIQALTDKVKAGNFPTSDGIGYLEAKHLLLLNYCQSLVYFLLHKAKGLSVLEHPVVRNLVEIRLFLEKIRPIDRKMQYQIQKLTNTTTAIENSGLPEKETDKTEKAEDLLKYRPNPDLLISKTNANSEDGSGVYRPPKFAPTAMEEDKMSRKEKNALRKETQMLRQANQSTYVRELMDDMEGKPEEIRENVGAESREATKYIAKMEERSRQEEELFTRAPLTKAEKQKMKHLTKSRNGLHGLTESFYDEVRTLTHDDGAPDEITSFNDAGRGERKFKKRKDIITKVAYALVYRESIESRRSQETPSQLIYASEHDKH</sequence>
<name>A0AAD4JIU3_PERFH</name>
<proteinExistence type="predicted"/>
<dbReference type="Proteomes" id="UP001190926">
    <property type="component" value="Unassembled WGS sequence"/>
</dbReference>
<evidence type="ECO:0000313" key="3">
    <source>
        <dbReference type="Proteomes" id="UP001190926"/>
    </source>
</evidence>
<dbReference type="GO" id="GO:0000462">
    <property type="term" value="P:maturation of SSU-rRNA from tricistronic rRNA transcript (SSU-rRNA, 5.8S rRNA, LSU-rRNA)"/>
    <property type="evidence" value="ECO:0007669"/>
    <property type="project" value="TreeGrafter"/>
</dbReference>
<dbReference type="GO" id="GO:0032040">
    <property type="term" value="C:small-subunit processome"/>
    <property type="evidence" value="ECO:0007669"/>
    <property type="project" value="TreeGrafter"/>
</dbReference>
<feature type="region of interest" description="Disordered" evidence="1">
    <location>
        <begin position="333"/>
        <end position="354"/>
    </location>
</feature>
<evidence type="ECO:0000256" key="1">
    <source>
        <dbReference type="SAM" id="MobiDB-lite"/>
    </source>
</evidence>
<reference evidence="2 3" key="1">
    <citation type="journal article" date="2021" name="Nat. Commun.">
        <title>Incipient diploidization of the medicinal plant Perilla within 10,000 years.</title>
        <authorList>
            <person name="Zhang Y."/>
            <person name="Shen Q."/>
            <person name="Leng L."/>
            <person name="Zhang D."/>
            <person name="Chen S."/>
            <person name="Shi Y."/>
            <person name="Ning Z."/>
            <person name="Chen S."/>
        </authorList>
    </citation>
    <scope>NUCLEOTIDE SEQUENCE [LARGE SCALE GENOMIC DNA]</scope>
    <source>
        <strain evidence="3">cv. PC099</strain>
    </source>
</reference>
<evidence type="ECO:0000313" key="2">
    <source>
        <dbReference type="EMBL" id="KAH6834658.1"/>
    </source>
</evidence>
<keyword evidence="3" id="KW-1185">Reference proteome</keyword>
<accession>A0AAD4JIU3</accession>
<dbReference type="AlphaFoldDB" id="A0AAD4JIU3"/>
<protein>
    <submittedName>
        <fullName evidence="2">Sas10/Utp3/C1D family</fullName>
    </submittedName>
</protein>
<dbReference type="Pfam" id="PF04000">
    <property type="entry name" value="Sas10_Utp3"/>
    <property type="match status" value="1"/>
</dbReference>
<comment type="caution">
    <text evidence="2">The sequence shown here is derived from an EMBL/GenBank/DDBJ whole genome shotgun (WGS) entry which is preliminary data.</text>
</comment>
<feature type="compositionally biased region" description="Basic and acidic residues" evidence="1">
    <location>
        <begin position="182"/>
        <end position="192"/>
    </location>
</feature>
<dbReference type="InterPro" id="IPR007146">
    <property type="entry name" value="Sas10/Utp3/C1D"/>
</dbReference>